<dbReference type="AlphaFoldDB" id="A0A4R7J6Y9"/>
<gene>
    <name evidence="7" type="primary">ribH</name>
    <name evidence="9" type="ORF">CLV29_0787</name>
</gene>
<evidence type="ECO:0000256" key="8">
    <source>
        <dbReference type="SAM" id="MobiDB-lite"/>
    </source>
</evidence>
<dbReference type="PANTHER" id="PTHR21058">
    <property type="entry name" value="6,7-DIMETHYL-8-RIBITYLLUMAZINE SYNTHASE DMRL SYNTHASE LUMAZINE SYNTHASE"/>
    <property type="match status" value="1"/>
</dbReference>
<accession>A0A4R7J6Y9</accession>
<dbReference type="OrthoDB" id="9809709at2"/>
<feature type="active site" description="Proton donor" evidence="7">
    <location>
        <position position="88"/>
    </location>
</feature>
<feature type="compositionally biased region" description="Basic and acidic residues" evidence="8">
    <location>
        <begin position="122"/>
        <end position="135"/>
    </location>
</feature>
<evidence type="ECO:0000313" key="9">
    <source>
        <dbReference type="EMBL" id="TDT33182.1"/>
    </source>
</evidence>
<organism evidence="9 10">
    <name type="scientific">Naumannella halotolerans</name>
    <dbReference type="NCBI Taxonomy" id="993414"/>
    <lineage>
        <taxon>Bacteria</taxon>
        <taxon>Bacillati</taxon>
        <taxon>Actinomycetota</taxon>
        <taxon>Actinomycetes</taxon>
        <taxon>Propionibacteriales</taxon>
        <taxon>Propionibacteriaceae</taxon>
        <taxon>Naumannella</taxon>
    </lineage>
</organism>
<feature type="binding site" evidence="7">
    <location>
        <begin position="58"/>
        <end position="60"/>
    </location>
    <ligand>
        <name>5-amino-6-(D-ribitylamino)uracil</name>
        <dbReference type="ChEBI" id="CHEBI:15934"/>
    </ligand>
</feature>
<feature type="region of interest" description="Disordered" evidence="8">
    <location>
        <begin position="111"/>
        <end position="135"/>
    </location>
</feature>
<comment type="catalytic activity">
    <reaction evidence="6 7">
        <text>(2S)-2-hydroxy-3-oxobutyl phosphate + 5-amino-6-(D-ribitylamino)uracil = 6,7-dimethyl-8-(1-D-ribityl)lumazine + phosphate + 2 H2O + H(+)</text>
        <dbReference type="Rhea" id="RHEA:26152"/>
        <dbReference type="ChEBI" id="CHEBI:15377"/>
        <dbReference type="ChEBI" id="CHEBI:15378"/>
        <dbReference type="ChEBI" id="CHEBI:15934"/>
        <dbReference type="ChEBI" id="CHEBI:43474"/>
        <dbReference type="ChEBI" id="CHEBI:58201"/>
        <dbReference type="ChEBI" id="CHEBI:58830"/>
        <dbReference type="EC" id="2.5.1.78"/>
    </reaction>
</comment>
<dbReference type="UniPathway" id="UPA00275">
    <property type="reaction ID" value="UER00404"/>
</dbReference>
<dbReference type="EMBL" id="SOAW01000001">
    <property type="protein sequence ID" value="TDT33182.1"/>
    <property type="molecule type" value="Genomic_DNA"/>
</dbReference>
<dbReference type="InterPro" id="IPR002180">
    <property type="entry name" value="LS/RS"/>
</dbReference>
<feature type="binding site" evidence="7">
    <location>
        <position position="127"/>
    </location>
    <ligand>
        <name>(2S)-2-hydroxy-3-oxobutyl phosphate</name>
        <dbReference type="ChEBI" id="CHEBI:58830"/>
    </ligand>
</feature>
<keyword evidence="4 7" id="KW-0686">Riboflavin biosynthesis</keyword>
<dbReference type="EC" id="2.5.1.78" evidence="3 7"/>
<dbReference type="RefSeq" id="WP_133753735.1">
    <property type="nucleotide sequence ID" value="NZ_SOAW01000001.1"/>
</dbReference>
<dbReference type="Gene3D" id="3.40.50.960">
    <property type="entry name" value="Lumazine/riboflavin synthase"/>
    <property type="match status" value="1"/>
</dbReference>
<comment type="function">
    <text evidence="7">Catalyzes the formation of 6,7-dimethyl-8-ribityllumazine by condensation of 5-amino-6-(D-ribitylamino)uracil with 3,4-dihydroxy-2-butanone 4-phosphate. This is the penultimate step in the biosynthesis of riboflavin.</text>
</comment>
<evidence type="ECO:0000256" key="1">
    <source>
        <dbReference type="ARBA" id="ARBA00004917"/>
    </source>
</evidence>
<evidence type="ECO:0000256" key="2">
    <source>
        <dbReference type="ARBA" id="ARBA00007424"/>
    </source>
</evidence>
<reference evidence="9 10" key="1">
    <citation type="submission" date="2019-03" db="EMBL/GenBank/DDBJ databases">
        <title>Genomic Encyclopedia of Archaeal and Bacterial Type Strains, Phase II (KMG-II): from individual species to whole genera.</title>
        <authorList>
            <person name="Goeker M."/>
        </authorList>
    </citation>
    <scope>NUCLEOTIDE SEQUENCE [LARGE SCALE GENOMIC DNA]</scope>
    <source>
        <strain evidence="9 10">DSM 24323</strain>
    </source>
</reference>
<feature type="binding site" evidence="7">
    <location>
        <begin position="80"/>
        <end position="82"/>
    </location>
    <ligand>
        <name>5-amino-6-(D-ribitylamino)uracil</name>
        <dbReference type="ChEBI" id="CHEBI:15934"/>
    </ligand>
</feature>
<comment type="caution">
    <text evidence="9">The sequence shown here is derived from an EMBL/GenBank/DDBJ whole genome shotgun (WGS) entry which is preliminary data.</text>
</comment>
<evidence type="ECO:0000256" key="6">
    <source>
        <dbReference type="ARBA" id="ARBA00048785"/>
    </source>
</evidence>
<dbReference type="SUPFAM" id="SSF52121">
    <property type="entry name" value="Lumazine synthase"/>
    <property type="match status" value="1"/>
</dbReference>
<evidence type="ECO:0000256" key="7">
    <source>
        <dbReference type="HAMAP-Rule" id="MF_00178"/>
    </source>
</evidence>
<protein>
    <recommendedName>
        <fullName evidence="3 7">6,7-dimethyl-8-ribityllumazine synthase</fullName>
        <shortName evidence="7">DMRL synthase</shortName>
        <shortName evidence="7">LS</shortName>
        <shortName evidence="7">Lumazine synthase</shortName>
        <ecNumber evidence="3 7">2.5.1.78</ecNumber>
    </recommendedName>
</protein>
<sequence length="157" mass="16358">MSGAGEPTITVSDTAGLRVAIVSAQWHDEICTALIDGALRAITEAGLEEPTVVRVAGSLELPVLAQQLATEHDAVIALGVVIRGETPHFDYVCDSVTAGLTRVTLDERTPIGNGVLTTDDEQQARDRSGLPGSKEDKGYQAAVAAIGSAALLRQLRG</sequence>
<dbReference type="CDD" id="cd09209">
    <property type="entry name" value="Lumazine_synthase-I"/>
    <property type="match status" value="1"/>
</dbReference>
<name>A0A4R7J6Y9_9ACTN</name>
<comment type="pathway">
    <text evidence="1 7">Cofactor biosynthesis; riboflavin biosynthesis; riboflavin from 2-hydroxy-3-oxobutyl phosphate and 5-amino-6-(D-ribitylamino)uracil: step 1/2.</text>
</comment>
<feature type="binding site" evidence="7">
    <location>
        <begin position="85"/>
        <end position="86"/>
    </location>
    <ligand>
        <name>(2S)-2-hydroxy-3-oxobutyl phosphate</name>
        <dbReference type="ChEBI" id="CHEBI:58830"/>
    </ligand>
</feature>
<comment type="similarity">
    <text evidence="2 7">Belongs to the DMRL synthase family.</text>
</comment>
<evidence type="ECO:0000313" key="10">
    <source>
        <dbReference type="Proteomes" id="UP000295371"/>
    </source>
</evidence>
<keyword evidence="5 7" id="KW-0808">Transferase</keyword>
<dbReference type="HAMAP" id="MF_00178">
    <property type="entry name" value="Lumazine_synth"/>
    <property type="match status" value="1"/>
</dbReference>
<evidence type="ECO:0000256" key="4">
    <source>
        <dbReference type="ARBA" id="ARBA00022619"/>
    </source>
</evidence>
<evidence type="ECO:0000256" key="5">
    <source>
        <dbReference type="ARBA" id="ARBA00022679"/>
    </source>
</evidence>
<dbReference type="InterPro" id="IPR036467">
    <property type="entry name" value="LS/RS_sf"/>
</dbReference>
<dbReference type="InterPro" id="IPR034964">
    <property type="entry name" value="LS"/>
</dbReference>
<dbReference type="GO" id="GO:0005829">
    <property type="term" value="C:cytosol"/>
    <property type="evidence" value="ECO:0007669"/>
    <property type="project" value="TreeGrafter"/>
</dbReference>
<evidence type="ECO:0000256" key="3">
    <source>
        <dbReference type="ARBA" id="ARBA00012664"/>
    </source>
</evidence>
<dbReference type="GO" id="GO:0009231">
    <property type="term" value="P:riboflavin biosynthetic process"/>
    <property type="evidence" value="ECO:0007669"/>
    <property type="project" value="UniProtKB-UniRule"/>
</dbReference>
<feature type="binding site" evidence="7">
    <location>
        <position position="26"/>
    </location>
    <ligand>
        <name>5-amino-6-(D-ribitylamino)uracil</name>
        <dbReference type="ChEBI" id="CHEBI:15934"/>
    </ligand>
</feature>
<dbReference type="PANTHER" id="PTHR21058:SF0">
    <property type="entry name" value="6,7-DIMETHYL-8-RIBITYLLUMAZINE SYNTHASE"/>
    <property type="match status" value="1"/>
</dbReference>
<proteinExistence type="inferred from homology"/>
<keyword evidence="10" id="KW-1185">Reference proteome</keyword>
<dbReference type="GO" id="GO:0000906">
    <property type="term" value="F:6,7-dimethyl-8-ribityllumazine synthase activity"/>
    <property type="evidence" value="ECO:0007669"/>
    <property type="project" value="UniProtKB-UniRule"/>
</dbReference>
<dbReference type="GO" id="GO:0009349">
    <property type="term" value="C:riboflavin synthase complex"/>
    <property type="evidence" value="ECO:0007669"/>
    <property type="project" value="UniProtKB-UniRule"/>
</dbReference>
<dbReference type="NCBIfam" id="TIGR00114">
    <property type="entry name" value="lumazine-synth"/>
    <property type="match status" value="1"/>
</dbReference>
<feature type="binding site" evidence="7">
    <location>
        <position position="113"/>
    </location>
    <ligand>
        <name>5-amino-6-(D-ribitylamino)uracil</name>
        <dbReference type="ChEBI" id="CHEBI:15934"/>
    </ligand>
</feature>
<dbReference type="Proteomes" id="UP000295371">
    <property type="component" value="Unassembled WGS sequence"/>
</dbReference>
<dbReference type="Pfam" id="PF00885">
    <property type="entry name" value="DMRL_synthase"/>
    <property type="match status" value="1"/>
</dbReference>